<organism evidence="3 4">
    <name type="scientific">Sedimentibacter acidaminivorans</name>
    <dbReference type="NCBI Taxonomy" id="913099"/>
    <lineage>
        <taxon>Bacteria</taxon>
        <taxon>Bacillati</taxon>
        <taxon>Bacillota</taxon>
        <taxon>Tissierellia</taxon>
        <taxon>Sedimentibacter</taxon>
    </lineage>
</organism>
<dbReference type="InterPro" id="IPR051465">
    <property type="entry name" value="Cell_Envelope_Struct_Comp"/>
</dbReference>
<keyword evidence="4" id="KW-1185">Reference proteome</keyword>
<protein>
    <recommendedName>
        <fullName evidence="2">SLH domain-containing protein</fullName>
    </recommendedName>
</protein>
<accession>A0ABS4G9L3</accession>
<feature type="signal peptide" evidence="1">
    <location>
        <begin position="1"/>
        <end position="21"/>
    </location>
</feature>
<dbReference type="PROSITE" id="PS51272">
    <property type="entry name" value="SLH"/>
    <property type="match status" value="3"/>
</dbReference>
<dbReference type="PANTHER" id="PTHR43308">
    <property type="entry name" value="OUTER MEMBRANE PROTEIN ALPHA-RELATED"/>
    <property type="match status" value="1"/>
</dbReference>
<dbReference type="RefSeq" id="WP_209510149.1">
    <property type="nucleotide sequence ID" value="NZ_JAGGKS010000001.1"/>
</dbReference>
<dbReference type="Proteomes" id="UP001519342">
    <property type="component" value="Unassembled WGS sequence"/>
</dbReference>
<evidence type="ECO:0000313" key="3">
    <source>
        <dbReference type="EMBL" id="MBP1924383.1"/>
    </source>
</evidence>
<feature type="domain" description="SLH" evidence="2">
    <location>
        <begin position="85"/>
        <end position="152"/>
    </location>
</feature>
<evidence type="ECO:0000256" key="1">
    <source>
        <dbReference type="SAM" id="SignalP"/>
    </source>
</evidence>
<evidence type="ECO:0000313" key="4">
    <source>
        <dbReference type="Proteomes" id="UP001519342"/>
    </source>
</evidence>
<dbReference type="EMBL" id="JAGGKS010000001">
    <property type="protein sequence ID" value="MBP1924383.1"/>
    <property type="molecule type" value="Genomic_DNA"/>
</dbReference>
<gene>
    <name evidence="3" type="ORF">J2Z76_000236</name>
</gene>
<name>A0ABS4G9L3_9FIRM</name>
<feature type="chain" id="PRO_5046071403" description="SLH domain-containing protein" evidence="1">
    <location>
        <begin position="22"/>
        <end position="539"/>
    </location>
</feature>
<dbReference type="InterPro" id="IPR001119">
    <property type="entry name" value="SLH_dom"/>
</dbReference>
<reference evidence="3 4" key="1">
    <citation type="submission" date="2021-03" db="EMBL/GenBank/DDBJ databases">
        <title>Genomic Encyclopedia of Type Strains, Phase IV (KMG-IV): sequencing the most valuable type-strain genomes for metagenomic binning, comparative biology and taxonomic classification.</title>
        <authorList>
            <person name="Goeker M."/>
        </authorList>
    </citation>
    <scope>NUCLEOTIDE SEQUENCE [LARGE SCALE GENOMIC DNA]</scope>
    <source>
        <strain evidence="3 4">DSM 24004</strain>
    </source>
</reference>
<feature type="domain" description="SLH" evidence="2">
    <location>
        <begin position="20"/>
        <end position="84"/>
    </location>
</feature>
<dbReference type="Pfam" id="PF00395">
    <property type="entry name" value="SLH"/>
    <property type="match status" value="3"/>
</dbReference>
<proteinExistence type="predicted"/>
<sequence>MKKLLFFTLIFIVLSIQPSYANTVFYDTYDHWAENDIRWSTDTLKVFKGYGDLTFRPDNNITRSEFITILARTAYKLNMMKEIYTSNMAYTDMSEHWSYTYIISMYEHFNKNNKNYSFTNIFPGNSFYPDKPITREEAILLVSIFCKKPIYDNPLAFLDVNDGYKYYNELKKLANSGIVTGYEDNTFRGSSKISRAESAALIKRIYYDMKTSDSSKYLNTLEFLPIKGEEMYSFFGNYNFNTTNAQDKKYIKAKNTLEYVSFGGYIFPEDSHLYDLNSIETLKTLRSSGYNNIAGVNFYLISFGKFSNAEKDDFANEILANIIVRNDLKDSELMQLFSLVNKYNVKEQLYIDALKKWYSQTQNSNAKSNILFFRYAYYIKSNNKEMLKTLVYDDLNKANNIPAIININWSLSPGSLVTDFRNYSLGNYSYSIYKDLSLYQYLANPIDNINYNSKIVELINLLLIKKSSAQNYNSLVSYENIFYKYSLNRLYVLNFINEKERAFVEGINDYEIIKSLSIYKSNKVSFDDIYTGILKKVKN</sequence>
<keyword evidence="1" id="KW-0732">Signal</keyword>
<evidence type="ECO:0000259" key="2">
    <source>
        <dbReference type="PROSITE" id="PS51272"/>
    </source>
</evidence>
<comment type="caution">
    <text evidence="3">The sequence shown here is derived from an EMBL/GenBank/DDBJ whole genome shotgun (WGS) entry which is preliminary data.</text>
</comment>
<feature type="domain" description="SLH" evidence="2">
    <location>
        <begin position="153"/>
        <end position="216"/>
    </location>
</feature>